<evidence type="ECO:0000313" key="1">
    <source>
        <dbReference type="EMBL" id="KAI4457314.1"/>
    </source>
</evidence>
<dbReference type="Proteomes" id="UP001056778">
    <property type="component" value="Chromosome 8"/>
</dbReference>
<evidence type="ECO:0000313" key="2">
    <source>
        <dbReference type="Proteomes" id="UP001056778"/>
    </source>
</evidence>
<keyword evidence="2" id="KW-1185">Reference proteome</keyword>
<sequence>MRTLGYYIGISKQTEVLFLVLAGICCTIFDASLFNLHTNLYKVWNMPMDPTKFTDTAQLYVKYILSSIVLVRTFTVHLYLAFYIVMLWPAIFVSSPKLILTNLQITASLKLVKNNYASFKEEKSGLLIPWLVVGAIKCLAMGAMSFSTGLYICLTYRFSRAACWDFLMTQIIDQGPSIYMWFCVLSYYYDIRMKISQNAYRFDRQTPSTMFSLAERRRRVRSLFADTKLQNTVDDDSQLISVSRIDNIINQLSINLRRDVSRSLDSLLTRLAAEAEKDEIFDIKDDMLDEDKDLSFAEKTLKVLNISPSYVNDVKVKRDTVKLITTPKSQQLKVQSSPLLPQKSRVDSFKTKKLTVKVPPMKTDELSLIISEAELNTIGFNDNKEMEKPLQELHREENFGSTDTTSDVQKIFEKLSEIQVLKASNSKIIHKDSEVNNVNELEVNDLKVNDLEVKELHINSFHDNASETSKMEYIAMENNNFLRIKNTVNITKESENALRMNSETKKNTNTAPSSLKDSFKLSRVKLNVVNNVSNNKTLEPKFKANQPVSPTIKARVVNPIPKTLKSKSMSTNGYSLPTTSFKHDGYTLAYIENQQRKAARDIIRSRGRPGSSGI</sequence>
<organism evidence="1 2">
    <name type="scientific">Holotrichia oblita</name>
    <name type="common">Chafer beetle</name>
    <dbReference type="NCBI Taxonomy" id="644536"/>
    <lineage>
        <taxon>Eukaryota</taxon>
        <taxon>Metazoa</taxon>
        <taxon>Ecdysozoa</taxon>
        <taxon>Arthropoda</taxon>
        <taxon>Hexapoda</taxon>
        <taxon>Insecta</taxon>
        <taxon>Pterygota</taxon>
        <taxon>Neoptera</taxon>
        <taxon>Endopterygota</taxon>
        <taxon>Coleoptera</taxon>
        <taxon>Polyphaga</taxon>
        <taxon>Scarabaeiformia</taxon>
        <taxon>Scarabaeidae</taxon>
        <taxon>Melolonthinae</taxon>
        <taxon>Holotrichia</taxon>
    </lineage>
</organism>
<dbReference type="EMBL" id="CM043022">
    <property type="protein sequence ID" value="KAI4457314.1"/>
    <property type="molecule type" value="Genomic_DNA"/>
</dbReference>
<comment type="caution">
    <text evidence="1">The sequence shown here is derived from an EMBL/GenBank/DDBJ whole genome shotgun (WGS) entry which is preliminary data.</text>
</comment>
<proteinExistence type="predicted"/>
<name>A0ACB9SS53_HOLOL</name>
<protein>
    <submittedName>
        <fullName evidence="1">Madf domain transcription factor</fullName>
    </submittedName>
</protein>
<gene>
    <name evidence="1" type="ORF">MML48_8g00019922</name>
</gene>
<reference evidence="1" key="1">
    <citation type="submission" date="2022-04" db="EMBL/GenBank/DDBJ databases">
        <title>Chromosome-scale genome assembly of Holotrichia oblita Faldermann.</title>
        <authorList>
            <person name="Rongchong L."/>
        </authorList>
    </citation>
    <scope>NUCLEOTIDE SEQUENCE</scope>
    <source>
        <strain evidence="1">81SQS9</strain>
    </source>
</reference>
<accession>A0ACB9SS53</accession>